<dbReference type="Proteomes" id="UP001549921">
    <property type="component" value="Unassembled WGS sequence"/>
</dbReference>
<feature type="region of interest" description="Disordered" evidence="6">
    <location>
        <begin position="901"/>
        <end position="959"/>
    </location>
</feature>
<dbReference type="InterPro" id="IPR013519">
    <property type="entry name" value="Int_alpha_beta-p"/>
</dbReference>
<evidence type="ECO:0000256" key="4">
    <source>
        <dbReference type="PROSITE-ProRule" id="PRU00803"/>
    </source>
</evidence>
<sequence>MSRRWSAVFLTLTIPLLWIIEVGAVYYEQSMEHFSAPSDVKKGSLFGYSIAYQPNSKMLITSAPKFGTGIIYECNIKTKKCDRIEVNDIEAYRYGDMWLGATVATGHNFTVACAPRYTERKSPLAPHKLGTFGRCYATSSGPKMDELPTATEELITPYEKNMDSFGWSINVDRKDSITVGGPAMNRGRAMIYKNSDADPQVLITPKGVNFNFGYSVTSGNFLTGNRDDLIYAISSPYGQIGYGMVMLSDLSNNWMLTKPRWHKPGVGSLFGAAMASATLRGPGQRQALLIGAPTFAEKGGVNVGAVYIYQFDPALKNVVHQKTILGKKDYGQFGSAIISLGDLNGDRKDEIAVSAPYEDSGRGAVYIYSGGHLLSDVADSMLRSLQRIQPEGYRSFGLSITALQDYDDNGCNELAIGAPHSDKFAILRCMANIIVNVNNLQGQTRINETYFVFQSCMDFVFPVKPKIVRADIVLKVSISHKDATLANSTGNNKFIERKVEVRDKTLRRCVDVGIITPKVIGYEPSIQYQITATQINGPTKDKTFDPSHVLLSDISVLHVSDMVWAADCAGVGKCKPKFDLSIQSTIKDGYIIGSTDTETVSFTAGNSGDVAYTACARVDLVGVRVGRWPPTCSLISDVLICVPRQPVENNTVWQSEEIELDMKSLKSSDKNITVTILIYPHCQSKENYIASERNFSLQPYYEGLNMDVTTNDVIKLTNEELIETGKHTSHVYTVYNIGVTVWANLRCVIVMQPKFVNKDFSVTVDSRSPFQCDAITPKDGLYTTTCVITELRRNHKFDVIIPIFIEPESINADDLDEDNTDKVTVSSSLKLIYDDKQQEKSIVSALKLKEAAVPIWIVIIAALVGLLIIIIIAFALYECGFLRRKNKAKLKQLRRSVHRQSVRRSMALRESMRASAERRSGDREKLIGETKNNEDNTNTDIPKNGTEIPKTGTDLLKKDTEIPKKDTDLLKKDAEIPKKDTGLLKEDKVTPRSNIDLPKKDTDIPKKDTNLIKRHSQSPKKNTDLPNETTELPKNDSTLSSEDQCPPKKVTDKLKILNNDHILRGLQKNVVQHHGSLTQLPGTPKETKDETQI</sequence>
<dbReference type="Pfam" id="PF01839">
    <property type="entry name" value="FG-GAP"/>
    <property type="match status" value="1"/>
</dbReference>
<evidence type="ECO:0000256" key="2">
    <source>
        <dbReference type="ARBA" id="ARBA00022737"/>
    </source>
</evidence>
<evidence type="ECO:0000256" key="1">
    <source>
        <dbReference type="ARBA" id="ARBA00022729"/>
    </source>
</evidence>
<dbReference type="Gene3D" id="2.130.10.130">
    <property type="entry name" value="Integrin alpha, N-terminal"/>
    <property type="match status" value="1"/>
</dbReference>
<keyword evidence="5" id="KW-0130">Cell adhesion</keyword>
<keyword evidence="5" id="KW-0675">Receptor</keyword>
<keyword evidence="5" id="KW-0812">Transmembrane</keyword>
<feature type="compositionally biased region" description="Basic and acidic residues" evidence="6">
    <location>
        <begin position="997"/>
        <end position="1011"/>
    </location>
</feature>
<evidence type="ECO:0000256" key="3">
    <source>
        <dbReference type="ARBA" id="ARBA00023180"/>
    </source>
</evidence>
<dbReference type="GO" id="GO:0007229">
    <property type="term" value="P:integrin-mediated signaling pathway"/>
    <property type="evidence" value="ECO:0007669"/>
    <property type="project" value="UniProtKB-KW"/>
</dbReference>
<dbReference type="InterPro" id="IPR028994">
    <property type="entry name" value="Integrin_alpha_N"/>
</dbReference>
<feature type="region of interest" description="Disordered" evidence="6">
    <location>
        <begin position="982"/>
        <end position="1052"/>
    </location>
</feature>
<proteinExistence type="inferred from homology"/>
<keyword evidence="1 5" id="KW-0732">Signal</keyword>
<dbReference type="AlphaFoldDB" id="A0ABD0TGY9"/>
<dbReference type="Gene3D" id="1.20.5.930">
    <property type="entry name" value="Bicelle-embedded integrin alpha(iib) transmembrane segment"/>
    <property type="match status" value="1"/>
</dbReference>
<feature type="signal peptide" evidence="5">
    <location>
        <begin position="1"/>
        <end position="24"/>
    </location>
</feature>
<dbReference type="PROSITE" id="PS51470">
    <property type="entry name" value="FG_GAP"/>
    <property type="match status" value="1"/>
</dbReference>
<dbReference type="SMART" id="SM00191">
    <property type="entry name" value="Int_alpha"/>
    <property type="match status" value="4"/>
</dbReference>
<evidence type="ECO:0000313" key="8">
    <source>
        <dbReference type="Proteomes" id="UP001549921"/>
    </source>
</evidence>
<keyword evidence="2" id="KW-0677">Repeat</keyword>
<dbReference type="GO" id="GO:0016020">
    <property type="term" value="C:membrane"/>
    <property type="evidence" value="ECO:0007669"/>
    <property type="project" value="UniProtKB-SubCell"/>
</dbReference>
<comment type="subcellular location">
    <subcellularLocation>
        <location evidence="5">Membrane</location>
        <topology evidence="5">Single-pass type I membrane protein</topology>
    </subcellularLocation>
</comment>
<gene>
    <name evidence="7" type="ORF">ABMA28_014478</name>
</gene>
<comment type="similarity">
    <text evidence="5">Belongs to the integrin alpha chain family.</text>
</comment>
<protein>
    <submittedName>
        <fullName evidence="7">Uncharacterized protein</fullName>
    </submittedName>
</protein>
<keyword evidence="3" id="KW-0325">Glycoprotein</keyword>
<feature type="transmembrane region" description="Helical" evidence="5">
    <location>
        <begin position="853"/>
        <end position="877"/>
    </location>
</feature>
<evidence type="ECO:0000313" key="7">
    <source>
        <dbReference type="EMBL" id="KAL0842357.1"/>
    </source>
</evidence>
<dbReference type="GO" id="GO:0031589">
    <property type="term" value="P:cell-substrate adhesion"/>
    <property type="evidence" value="ECO:0007669"/>
    <property type="project" value="UniProtKB-ARBA"/>
</dbReference>
<feature type="compositionally biased region" description="Basic and acidic residues" evidence="6">
    <location>
        <begin position="910"/>
        <end position="934"/>
    </location>
</feature>
<dbReference type="PRINTS" id="PR01185">
    <property type="entry name" value="INTEGRINA"/>
</dbReference>
<dbReference type="InterPro" id="IPR013517">
    <property type="entry name" value="FG-GAP"/>
</dbReference>
<reference evidence="7 8" key="1">
    <citation type="submission" date="2024-06" db="EMBL/GenBank/DDBJ databases">
        <title>A chromosome-level genome assembly of beet webworm, Loxostege sticticalis.</title>
        <authorList>
            <person name="Zhang Y."/>
        </authorList>
    </citation>
    <scope>NUCLEOTIDE SEQUENCE [LARGE SCALE GENOMIC DNA]</scope>
    <source>
        <strain evidence="7">AQ028</strain>
        <tissue evidence="7">Male pupae</tissue>
    </source>
</reference>
<accession>A0ABD0TGY9</accession>
<dbReference type="SUPFAM" id="SSF69318">
    <property type="entry name" value="Integrin alpha N-terminal domain"/>
    <property type="match status" value="1"/>
</dbReference>
<evidence type="ECO:0000256" key="6">
    <source>
        <dbReference type="SAM" id="MobiDB-lite"/>
    </source>
</evidence>
<dbReference type="EMBL" id="JBEDNZ010000005">
    <property type="protein sequence ID" value="KAL0842357.1"/>
    <property type="molecule type" value="Genomic_DNA"/>
</dbReference>
<feature type="repeat" description="FG-GAP" evidence="4">
    <location>
        <begin position="317"/>
        <end position="377"/>
    </location>
</feature>
<keyword evidence="5" id="KW-0472">Membrane</keyword>
<evidence type="ECO:0000256" key="5">
    <source>
        <dbReference type="RuleBase" id="RU003762"/>
    </source>
</evidence>
<dbReference type="PANTHER" id="PTHR23220:SF133">
    <property type="entry name" value="INTEGRIN ALPHA-PS2"/>
    <property type="match status" value="1"/>
</dbReference>
<keyword evidence="5" id="KW-0401">Integrin</keyword>
<feature type="chain" id="PRO_5044527773" evidence="5">
    <location>
        <begin position="25"/>
        <end position="1093"/>
    </location>
</feature>
<keyword evidence="5" id="KW-1133">Transmembrane helix</keyword>
<organism evidence="7 8">
    <name type="scientific">Loxostege sticticalis</name>
    <name type="common">Beet webworm moth</name>
    <dbReference type="NCBI Taxonomy" id="481309"/>
    <lineage>
        <taxon>Eukaryota</taxon>
        <taxon>Metazoa</taxon>
        <taxon>Ecdysozoa</taxon>
        <taxon>Arthropoda</taxon>
        <taxon>Hexapoda</taxon>
        <taxon>Insecta</taxon>
        <taxon>Pterygota</taxon>
        <taxon>Neoptera</taxon>
        <taxon>Endopterygota</taxon>
        <taxon>Lepidoptera</taxon>
        <taxon>Glossata</taxon>
        <taxon>Ditrysia</taxon>
        <taxon>Pyraloidea</taxon>
        <taxon>Crambidae</taxon>
        <taxon>Pyraustinae</taxon>
        <taxon>Loxostege</taxon>
    </lineage>
</organism>
<dbReference type="InterPro" id="IPR000413">
    <property type="entry name" value="Integrin_alpha"/>
</dbReference>
<comment type="caution">
    <text evidence="7">The sequence shown here is derived from an EMBL/GenBank/DDBJ whole genome shotgun (WGS) entry which is preliminary data.</text>
</comment>
<name>A0ABD0TGY9_LOXSC</name>
<dbReference type="PANTHER" id="PTHR23220">
    <property type="entry name" value="INTEGRIN ALPHA"/>
    <property type="match status" value="1"/>
</dbReference>
<feature type="compositionally biased region" description="Polar residues" evidence="6">
    <location>
        <begin position="1024"/>
        <end position="1043"/>
    </location>
</feature>
<feature type="region of interest" description="Disordered" evidence="6">
    <location>
        <begin position="1073"/>
        <end position="1093"/>
    </location>
</feature>